<dbReference type="SMART" id="SM00248">
    <property type="entry name" value="ANK"/>
    <property type="match status" value="5"/>
</dbReference>
<dbReference type="Gene3D" id="1.25.40.20">
    <property type="entry name" value="Ankyrin repeat-containing domain"/>
    <property type="match status" value="1"/>
</dbReference>
<keyword evidence="5" id="KW-0812">Transmembrane</keyword>
<feature type="transmembrane region" description="Helical" evidence="5">
    <location>
        <begin position="520"/>
        <end position="537"/>
    </location>
</feature>
<dbReference type="PROSITE" id="PS50088">
    <property type="entry name" value="ANK_REPEAT"/>
    <property type="match status" value="2"/>
</dbReference>
<evidence type="ECO:0000256" key="1">
    <source>
        <dbReference type="ARBA" id="ARBA00022737"/>
    </source>
</evidence>
<dbReference type="SUPFAM" id="SSF48403">
    <property type="entry name" value="Ankyrin repeat"/>
    <property type="match status" value="1"/>
</dbReference>
<protein>
    <submittedName>
        <fullName evidence="6">Mib1 protein</fullName>
    </submittedName>
</protein>
<dbReference type="PROSITE" id="PS50297">
    <property type="entry name" value="ANK_REP_REGION"/>
    <property type="match status" value="1"/>
</dbReference>
<feature type="transmembrane region" description="Helical" evidence="5">
    <location>
        <begin position="549"/>
        <end position="567"/>
    </location>
</feature>
<dbReference type="InterPro" id="IPR036770">
    <property type="entry name" value="Ankyrin_rpt-contain_sf"/>
</dbReference>
<evidence type="ECO:0000313" key="7">
    <source>
        <dbReference type="Proteomes" id="UP000604046"/>
    </source>
</evidence>
<keyword evidence="5" id="KW-1133">Transmembrane helix</keyword>
<feature type="region of interest" description="Disordered" evidence="4">
    <location>
        <begin position="671"/>
        <end position="690"/>
    </location>
</feature>
<gene>
    <name evidence="6" type="primary">mib1</name>
    <name evidence="6" type="ORF">SNAT2548_LOCUS3514</name>
</gene>
<dbReference type="InterPro" id="IPR002110">
    <property type="entry name" value="Ankyrin_rpt"/>
</dbReference>
<evidence type="ECO:0000313" key="6">
    <source>
        <dbReference type="EMBL" id="CAE7029269.1"/>
    </source>
</evidence>
<dbReference type="Pfam" id="PF13637">
    <property type="entry name" value="Ank_4"/>
    <property type="match status" value="1"/>
</dbReference>
<keyword evidence="5" id="KW-0472">Membrane</keyword>
<reference evidence="6" key="1">
    <citation type="submission" date="2021-02" db="EMBL/GenBank/DDBJ databases">
        <authorList>
            <person name="Dougan E. K."/>
            <person name="Rhodes N."/>
            <person name="Thang M."/>
            <person name="Chan C."/>
        </authorList>
    </citation>
    <scope>NUCLEOTIDE SEQUENCE</scope>
</reference>
<feature type="repeat" description="ANK" evidence="3">
    <location>
        <begin position="73"/>
        <end position="105"/>
    </location>
</feature>
<dbReference type="EMBL" id="CAJNDS010000213">
    <property type="protein sequence ID" value="CAE7029269.1"/>
    <property type="molecule type" value="Genomic_DNA"/>
</dbReference>
<dbReference type="PANTHER" id="PTHR24134">
    <property type="entry name" value="ANKYRIN REPEAT-CONTAINING PROTEIN DDB_G0279043"/>
    <property type="match status" value="1"/>
</dbReference>
<evidence type="ECO:0000256" key="5">
    <source>
        <dbReference type="SAM" id="Phobius"/>
    </source>
</evidence>
<dbReference type="PANTHER" id="PTHR24134:SF9">
    <property type="entry name" value="ANKYRIN REPEAT AND SOCS BOX PROTEIN 8"/>
    <property type="match status" value="1"/>
</dbReference>
<keyword evidence="2 3" id="KW-0040">ANK repeat</keyword>
<name>A0A812IDM7_9DINO</name>
<evidence type="ECO:0000256" key="2">
    <source>
        <dbReference type="ARBA" id="ARBA00023043"/>
    </source>
</evidence>
<dbReference type="Proteomes" id="UP000604046">
    <property type="component" value="Unassembled WGS sequence"/>
</dbReference>
<dbReference type="AlphaFoldDB" id="A0A812IDM7"/>
<feature type="repeat" description="ANK" evidence="3">
    <location>
        <begin position="108"/>
        <end position="140"/>
    </location>
</feature>
<sequence>MGDHADTAAPGEALRPAAVLKEFRYKDLYFKSKSFLHQYCADESHDKVDEVRELVKNADDRDSWAIEVKDGKRKVSAIHVATFYGRVELVRLLLEAKVQPNQQEVDGACNTPLHVAVWYGRPEVVQVLLDFAADPSIKDNRNFTPLHFAARLGDGHTVAKSILASAREQRLLERQDWTVTTWHDHRPAIQLAAEADDVACFEELLAHLEDTDANCDRSDSNTAKRNQSDLVTFVFKHRPEIASVLLQRYHELQVVRKLLENREVEIITQILRNSPRWSTVLDHLVKEPEQMLHVAGTYYDKRNRANFWKQNFTNRWDRMAFLCNDSRSLRHSSNVLNFLGGQDDLEAKMELNKKLKGTDGPAMAEVFVSVGLIPLDANLLADDKIMKALAMEAKQSLLDTKFVKAVLDDSWTEIQAWYFWHVFWALVQVAMTCVASAGMREAQVPAFAFVVLVALWLKRLLEETWQLFNYCCCGVREAGECPDMAKSPKSAGAPTKRSCYSMYLLAFSCLTTHRPTFHTFLDWVYLSISATALYYLWFFDPWPLRRSLIAFYFTLVWLSALYWLRGFGAWQFSEKLLPILWAMRDTGTFLIVVTFTFAAAVHSYFVLSIPRMPGGLYRAIELLCAMGEFAGLVGGRPFDWDSWVISTSTSWSLLTRSSHQERLECWSPKIPARQRTTPSSISSSTSWPSE</sequence>
<organism evidence="6 7">
    <name type="scientific">Symbiodinium natans</name>
    <dbReference type="NCBI Taxonomy" id="878477"/>
    <lineage>
        <taxon>Eukaryota</taxon>
        <taxon>Sar</taxon>
        <taxon>Alveolata</taxon>
        <taxon>Dinophyceae</taxon>
        <taxon>Suessiales</taxon>
        <taxon>Symbiodiniaceae</taxon>
        <taxon>Symbiodinium</taxon>
    </lineage>
</organism>
<feature type="transmembrane region" description="Helical" evidence="5">
    <location>
        <begin position="587"/>
        <end position="607"/>
    </location>
</feature>
<proteinExistence type="predicted"/>
<feature type="compositionally biased region" description="Low complexity" evidence="4">
    <location>
        <begin position="676"/>
        <end position="690"/>
    </location>
</feature>
<keyword evidence="7" id="KW-1185">Reference proteome</keyword>
<dbReference type="OrthoDB" id="341259at2759"/>
<evidence type="ECO:0000256" key="4">
    <source>
        <dbReference type="SAM" id="MobiDB-lite"/>
    </source>
</evidence>
<accession>A0A812IDM7</accession>
<evidence type="ECO:0000256" key="3">
    <source>
        <dbReference type="PROSITE-ProRule" id="PRU00023"/>
    </source>
</evidence>
<comment type="caution">
    <text evidence="6">The sequence shown here is derived from an EMBL/GenBank/DDBJ whole genome shotgun (WGS) entry which is preliminary data.</text>
</comment>
<keyword evidence="1" id="KW-0677">Repeat</keyword>